<evidence type="ECO:0000313" key="9">
    <source>
        <dbReference type="EMBL" id="SDB13406.1"/>
    </source>
</evidence>
<organism evidence="9 10">
    <name type="scientific">Pseudidiomarina indica</name>
    <dbReference type="NCBI Taxonomy" id="1159017"/>
    <lineage>
        <taxon>Bacteria</taxon>
        <taxon>Pseudomonadati</taxon>
        <taxon>Pseudomonadota</taxon>
        <taxon>Gammaproteobacteria</taxon>
        <taxon>Alteromonadales</taxon>
        <taxon>Idiomarinaceae</taxon>
        <taxon>Pseudidiomarina</taxon>
    </lineage>
</organism>
<dbReference type="GO" id="GO:0010945">
    <property type="term" value="F:coenzyme A diphosphatase activity"/>
    <property type="evidence" value="ECO:0007669"/>
    <property type="project" value="InterPro"/>
</dbReference>
<dbReference type="PROSITE" id="PS51462">
    <property type="entry name" value="NUDIX"/>
    <property type="match status" value="1"/>
</dbReference>
<evidence type="ECO:0000256" key="6">
    <source>
        <dbReference type="ARBA" id="ARBA00022842"/>
    </source>
</evidence>
<dbReference type="EMBL" id="FMXN01000002">
    <property type="protein sequence ID" value="SDB13406.1"/>
    <property type="molecule type" value="Genomic_DNA"/>
</dbReference>
<keyword evidence="6" id="KW-0460">Magnesium</keyword>
<protein>
    <submittedName>
        <fullName evidence="9">8-oxo-dGTP pyrophosphatase MutT, NUDIX family</fullName>
    </submittedName>
</protein>
<dbReference type="STRING" id="1159017.SAMN02927930_00541"/>
<dbReference type="RefSeq" id="WP_092591492.1">
    <property type="nucleotide sequence ID" value="NZ_FMXN01000002.1"/>
</dbReference>
<accession>A0A1G6AYA8</accession>
<dbReference type="Gene3D" id="3.90.79.10">
    <property type="entry name" value="Nucleoside Triphosphate Pyrophosphohydrolase"/>
    <property type="match status" value="1"/>
</dbReference>
<keyword evidence="5" id="KW-0378">Hydrolase</keyword>
<dbReference type="GO" id="GO:0009132">
    <property type="term" value="P:nucleoside diphosphate metabolic process"/>
    <property type="evidence" value="ECO:0007669"/>
    <property type="project" value="InterPro"/>
</dbReference>
<evidence type="ECO:0000256" key="5">
    <source>
        <dbReference type="ARBA" id="ARBA00022801"/>
    </source>
</evidence>
<evidence type="ECO:0000259" key="8">
    <source>
        <dbReference type="PROSITE" id="PS51462"/>
    </source>
</evidence>
<evidence type="ECO:0000256" key="7">
    <source>
        <dbReference type="ARBA" id="ARBA00023211"/>
    </source>
</evidence>
<dbReference type="InterPro" id="IPR015797">
    <property type="entry name" value="NUDIX_hydrolase-like_dom_sf"/>
</dbReference>
<gene>
    <name evidence="9" type="ORF">SAMN02927930_00541</name>
</gene>
<evidence type="ECO:0000256" key="3">
    <source>
        <dbReference type="ARBA" id="ARBA00006506"/>
    </source>
</evidence>
<dbReference type="InterPro" id="IPR000086">
    <property type="entry name" value="NUDIX_hydrolase_dom"/>
</dbReference>
<proteinExistence type="inferred from homology"/>
<dbReference type="Proteomes" id="UP000199626">
    <property type="component" value="Unassembled WGS sequence"/>
</dbReference>
<name>A0A1G6AYA8_9GAMM</name>
<dbReference type="InterPro" id="IPR045121">
    <property type="entry name" value="CoAse"/>
</dbReference>
<comment type="cofactor">
    <cofactor evidence="2">
        <name>Mg(2+)</name>
        <dbReference type="ChEBI" id="CHEBI:18420"/>
    </cofactor>
</comment>
<dbReference type="GO" id="GO:0000287">
    <property type="term" value="F:magnesium ion binding"/>
    <property type="evidence" value="ECO:0007669"/>
    <property type="project" value="InterPro"/>
</dbReference>
<evidence type="ECO:0000256" key="2">
    <source>
        <dbReference type="ARBA" id="ARBA00001946"/>
    </source>
</evidence>
<dbReference type="PANTHER" id="PTHR12992:SF11">
    <property type="entry name" value="MITOCHONDRIAL COENZYME A DIPHOSPHATASE NUDT8"/>
    <property type="match status" value="1"/>
</dbReference>
<comment type="cofactor">
    <cofactor evidence="1">
        <name>Mn(2+)</name>
        <dbReference type="ChEBI" id="CHEBI:29035"/>
    </cofactor>
</comment>
<evidence type="ECO:0000256" key="1">
    <source>
        <dbReference type="ARBA" id="ARBA00001936"/>
    </source>
</evidence>
<dbReference type="PROSITE" id="PS01293">
    <property type="entry name" value="NUDIX_COA"/>
    <property type="match status" value="1"/>
</dbReference>
<dbReference type="AlphaFoldDB" id="A0A1G6AYA8"/>
<keyword evidence="4" id="KW-0479">Metal-binding</keyword>
<comment type="similarity">
    <text evidence="3">Belongs to the Nudix hydrolase family. PCD1 subfamily.</text>
</comment>
<evidence type="ECO:0000313" key="10">
    <source>
        <dbReference type="Proteomes" id="UP000199626"/>
    </source>
</evidence>
<dbReference type="InterPro" id="IPR000059">
    <property type="entry name" value="NUDIX_hydrolase_NudL_CS"/>
</dbReference>
<reference evidence="10" key="1">
    <citation type="submission" date="2016-10" db="EMBL/GenBank/DDBJ databases">
        <authorList>
            <person name="Varghese N."/>
            <person name="Submissions S."/>
        </authorList>
    </citation>
    <scope>NUCLEOTIDE SEQUENCE [LARGE SCALE GENOMIC DNA]</scope>
    <source>
        <strain evidence="10">CGMCC 1.10824</strain>
    </source>
</reference>
<dbReference type="Pfam" id="PF00293">
    <property type="entry name" value="NUDIX"/>
    <property type="match status" value="1"/>
</dbReference>
<dbReference type="SUPFAM" id="SSF55811">
    <property type="entry name" value="Nudix"/>
    <property type="match status" value="1"/>
</dbReference>
<dbReference type="OrthoDB" id="9802805at2"/>
<dbReference type="NCBIfam" id="NF007980">
    <property type="entry name" value="PRK10707.1"/>
    <property type="match status" value="1"/>
</dbReference>
<dbReference type="PANTHER" id="PTHR12992">
    <property type="entry name" value="NUDIX HYDROLASE"/>
    <property type="match status" value="1"/>
</dbReference>
<dbReference type="CDD" id="cd03426">
    <property type="entry name" value="NUDIX_CoAse_Nudt7"/>
    <property type="match status" value="1"/>
</dbReference>
<sequence length="198" mass="23268">MTREEFLQRFLLQPAPTIQRPKLHRMQPAAVLIPLLEVDQELHVLLTQRSARLRHHAGQISFPGGRQESSDVNLMETALRETHEEIGLPPDDVSLIGQLHDYPVISNFIVRPFVAFIDPKQPFTLDQHEVADIFTVPLAQILQQRQHYVYRLRRLLYDQVYFMPYQQRNIWGATAGMLRELADHVYPERQRLYRPLND</sequence>
<keyword evidence="10" id="KW-1185">Reference proteome</keyword>
<dbReference type="GO" id="GO:0030145">
    <property type="term" value="F:manganese ion binding"/>
    <property type="evidence" value="ECO:0007669"/>
    <property type="project" value="InterPro"/>
</dbReference>
<keyword evidence="7" id="KW-0464">Manganese</keyword>
<feature type="domain" description="Nudix hydrolase" evidence="8">
    <location>
        <begin position="26"/>
        <end position="158"/>
    </location>
</feature>
<evidence type="ECO:0000256" key="4">
    <source>
        <dbReference type="ARBA" id="ARBA00022723"/>
    </source>
</evidence>